<proteinExistence type="predicted"/>
<sequence length="178" mass="18375">MIEAMVVALVLVALTSVALASNRENPHRLVYHQAQQLRARITEAVSRAEARGGDALLLADASFAGDSRGRFLAAPDTAGVPETEVAGREWTPLGAGTQWGAGSAVSGPLGDSTAGVPRLVRCPAGGGCAVGTRGALTYYLTHARDPSAVAAVVLTPDGIAHLYRYLPGTSTWSTEAPR</sequence>
<organism evidence="1">
    <name type="scientific">uncultured Gemmatimonadota bacterium</name>
    <dbReference type="NCBI Taxonomy" id="203437"/>
    <lineage>
        <taxon>Bacteria</taxon>
        <taxon>Pseudomonadati</taxon>
        <taxon>Gemmatimonadota</taxon>
        <taxon>environmental samples</taxon>
    </lineage>
</organism>
<reference evidence="1" key="1">
    <citation type="submission" date="2020-02" db="EMBL/GenBank/DDBJ databases">
        <authorList>
            <person name="Meier V. D."/>
        </authorList>
    </citation>
    <scope>NUCLEOTIDE SEQUENCE</scope>
    <source>
        <strain evidence="1">AVDCRST_MAG68</strain>
    </source>
</reference>
<accession>A0A6J4MBN0</accession>
<evidence type="ECO:0000313" key="1">
    <source>
        <dbReference type="EMBL" id="CAA9353574.1"/>
    </source>
</evidence>
<name>A0A6J4MBN0_9BACT</name>
<dbReference type="EMBL" id="CADCTW010000179">
    <property type="protein sequence ID" value="CAA9353574.1"/>
    <property type="molecule type" value="Genomic_DNA"/>
</dbReference>
<protein>
    <submittedName>
        <fullName evidence="1">Uncharacterized protein</fullName>
    </submittedName>
</protein>
<gene>
    <name evidence="1" type="ORF">AVDCRST_MAG68-3841</name>
</gene>
<dbReference type="AlphaFoldDB" id="A0A6J4MBN0"/>